<protein>
    <submittedName>
        <fullName evidence="2">Outer membrane lipoprotein SlyB</fullName>
    </submittedName>
</protein>
<dbReference type="OrthoDB" id="5334488at2"/>
<dbReference type="AlphaFoldDB" id="A0A3M0BI94"/>
<proteinExistence type="predicted"/>
<accession>A0A3M0BI94</accession>
<dbReference type="Pfam" id="PF05433">
    <property type="entry name" value="Rick_17kDa_Anti"/>
    <property type="match status" value="1"/>
</dbReference>
<gene>
    <name evidence="2" type="ORF">CLV39_0798</name>
</gene>
<name>A0A3M0BI94_9AQUI</name>
<organism evidence="2 3">
    <name type="scientific">Hydrogenothermus marinus</name>
    <dbReference type="NCBI Taxonomy" id="133270"/>
    <lineage>
        <taxon>Bacteria</taxon>
        <taxon>Pseudomonadati</taxon>
        <taxon>Aquificota</taxon>
        <taxon>Aquificia</taxon>
        <taxon>Aquificales</taxon>
        <taxon>Hydrogenothermaceae</taxon>
        <taxon>Hydrogenothermus</taxon>
    </lineage>
</organism>
<dbReference type="PROSITE" id="PS51257">
    <property type="entry name" value="PROKAR_LIPOPROTEIN"/>
    <property type="match status" value="1"/>
</dbReference>
<reference evidence="2 3" key="1">
    <citation type="submission" date="2018-10" db="EMBL/GenBank/DDBJ databases">
        <title>Genomic Encyclopedia of Archaeal and Bacterial Type Strains, Phase II (KMG-II): from individual species to whole genera.</title>
        <authorList>
            <person name="Goeker M."/>
        </authorList>
    </citation>
    <scope>NUCLEOTIDE SEQUENCE [LARGE SCALE GENOMIC DNA]</scope>
    <source>
        <strain evidence="2 3">VM1</strain>
    </source>
</reference>
<dbReference type="Proteomes" id="UP000280842">
    <property type="component" value="Unassembled WGS sequence"/>
</dbReference>
<evidence type="ECO:0000313" key="3">
    <source>
        <dbReference type="Proteomes" id="UP000280842"/>
    </source>
</evidence>
<dbReference type="GO" id="GO:0019867">
    <property type="term" value="C:outer membrane"/>
    <property type="evidence" value="ECO:0007669"/>
    <property type="project" value="InterPro"/>
</dbReference>
<dbReference type="RefSeq" id="WP_121922930.1">
    <property type="nucleotide sequence ID" value="NZ_REFO01000011.1"/>
</dbReference>
<evidence type="ECO:0000259" key="1">
    <source>
        <dbReference type="Pfam" id="PF05433"/>
    </source>
</evidence>
<keyword evidence="3" id="KW-1185">Reference proteome</keyword>
<feature type="domain" description="Glycine zipper 2TM" evidence="1">
    <location>
        <begin position="59"/>
        <end position="98"/>
    </location>
</feature>
<sequence length="147" mass="15863">MKKIIIFLQIIAIGILSFSCTRMYNSNEVSVYDTNTVLTYEEGVVEDIKPVIIKDDGSGTFIGAAIGAVLGSFIGEGKATSLSTLLGGLVGAYAGNQLDKANAEELFIKLDNSRKIVVIVKGVNIQKGDRVRIIKEGNKIVRVERIT</sequence>
<evidence type="ECO:0000313" key="2">
    <source>
        <dbReference type="EMBL" id="RMA97143.1"/>
    </source>
</evidence>
<keyword evidence="2" id="KW-0449">Lipoprotein</keyword>
<dbReference type="InterPro" id="IPR008816">
    <property type="entry name" value="Gly_zipper_2TM_dom"/>
</dbReference>
<dbReference type="EMBL" id="REFO01000011">
    <property type="protein sequence ID" value="RMA97143.1"/>
    <property type="molecule type" value="Genomic_DNA"/>
</dbReference>
<comment type="caution">
    <text evidence="2">The sequence shown here is derived from an EMBL/GenBank/DDBJ whole genome shotgun (WGS) entry which is preliminary data.</text>
</comment>